<evidence type="ECO:0000313" key="2">
    <source>
        <dbReference type="Proteomes" id="UP000190652"/>
    </source>
</evidence>
<name>A0A1T0C5X5_STRMT</name>
<sequence>MFHPDSFLFYKRFKLFRFQSISFLGIESKKKSTESVSADWQESLYTRSHLIFFIEKSLPFCYNRIKYLL</sequence>
<protein>
    <submittedName>
        <fullName evidence="1">Uncharacterized protein</fullName>
    </submittedName>
</protein>
<accession>A0A1T0C5X5</accession>
<comment type="caution">
    <text evidence="1">The sequence shown here is derived from an EMBL/GenBank/DDBJ whole genome shotgun (WGS) entry which is preliminary data.</text>
</comment>
<reference evidence="1 2" key="1">
    <citation type="submission" date="2017-02" db="EMBL/GenBank/DDBJ databases">
        <title>Draft genome sequence of Streptococcus mitis CCUG 63687.</title>
        <authorList>
            <person name="Salva-Serra F."/>
            <person name="Engstrom-Jakobsson H."/>
            <person name="Thorell K."/>
            <person name="Jaen-Luchoro D."/>
            <person name="Gonzales-Siles L."/>
            <person name="Karlsson R."/>
            <person name="Yazdan S."/>
            <person name="Boulund F."/>
            <person name="Johnning A."/>
            <person name="Engstrand L."/>
            <person name="Kristiansson E."/>
            <person name="Moore E."/>
        </authorList>
    </citation>
    <scope>NUCLEOTIDE SEQUENCE [LARGE SCALE GENOMIC DNA]</scope>
    <source>
        <strain evidence="1 2">CCUG 63687</strain>
    </source>
</reference>
<proteinExistence type="predicted"/>
<gene>
    <name evidence="1" type="ORF">B0686_05460</name>
</gene>
<organism evidence="1 2">
    <name type="scientific">Streptococcus mitis</name>
    <dbReference type="NCBI Taxonomy" id="28037"/>
    <lineage>
        <taxon>Bacteria</taxon>
        <taxon>Bacillati</taxon>
        <taxon>Bacillota</taxon>
        <taxon>Bacilli</taxon>
        <taxon>Lactobacillales</taxon>
        <taxon>Streptococcaceae</taxon>
        <taxon>Streptococcus</taxon>
        <taxon>Streptococcus mitis group</taxon>
    </lineage>
</organism>
<dbReference type="Proteomes" id="UP000190652">
    <property type="component" value="Unassembled WGS sequence"/>
</dbReference>
<dbReference type="AlphaFoldDB" id="A0A1T0C5X5"/>
<evidence type="ECO:0000313" key="1">
    <source>
        <dbReference type="EMBL" id="OOS17778.1"/>
    </source>
</evidence>
<dbReference type="EMBL" id="MUYO01000002">
    <property type="protein sequence ID" value="OOS17778.1"/>
    <property type="molecule type" value="Genomic_DNA"/>
</dbReference>